<protein>
    <submittedName>
        <fullName evidence="1">Uncharacterized protein</fullName>
    </submittedName>
</protein>
<name>A0A0E9RAF0_ANGAN</name>
<proteinExistence type="predicted"/>
<reference evidence="1" key="2">
    <citation type="journal article" date="2015" name="Fish Shellfish Immunol.">
        <title>Early steps in the European eel (Anguilla anguilla)-Vibrio vulnificus interaction in the gills: Role of the RtxA13 toxin.</title>
        <authorList>
            <person name="Callol A."/>
            <person name="Pajuelo D."/>
            <person name="Ebbesson L."/>
            <person name="Teles M."/>
            <person name="MacKenzie S."/>
            <person name="Amaro C."/>
        </authorList>
    </citation>
    <scope>NUCLEOTIDE SEQUENCE</scope>
</reference>
<sequence>MSQVEANSKRKYKCVAERKLSRPNRFWVQSLRSKFNFN</sequence>
<dbReference type="AlphaFoldDB" id="A0A0E9RAF0"/>
<reference evidence="1" key="1">
    <citation type="submission" date="2014-11" db="EMBL/GenBank/DDBJ databases">
        <authorList>
            <person name="Amaro Gonzalez C."/>
        </authorList>
    </citation>
    <scope>NUCLEOTIDE SEQUENCE</scope>
</reference>
<organism evidence="1">
    <name type="scientific">Anguilla anguilla</name>
    <name type="common">European freshwater eel</name>
    <name type="synonym">Muraena anguilla</name>
    <dbReference type="NCBI Taxonomy" id="7936"/>
    <lineage>
        <taxon>Eukaryota</taxon>
        <taxon>Metazoa</taxon>
        <taxon>Chordata</taxon>
        <taxon>Craniata</taxon>
        <taxon>Vertebrata</taxon>
        <taxon>Euteleostomi</taxon>
        <taxon>Actinopterygii</taxon>
        <taxon>Neopterygii</taxon>
        <taxon>Teleostei</taxon>
        <taxon>Anguilliformes</taxon>
        <taxon>Anguillidae</taxon>
        <taxon>Anguilla</taxon>
    </lineage>
</organism>
<accession>A0A0E9RAF0</accession>
<dbReference type="EMBL" id="GBXM01082431">
    <property type="protein sequence ID" value="JAH26146.1"/>
    <property type="molecule type" value="Transcribed_RNA"/>
</dbReference>
<evidence type="ECO:0000313" key="1">
    <source>
        <dbReference type="EMBL" id="JAH26146.1"/>
    </source>
</evidence>